<gene>
    <name evidence="1" type="ORF">A3G00_00070</name>
</gene>
<dbReference type="STRING" id="1798692.A3G00_00070"/>
<reference evidence="1 2" key="1">
    <citation type="journal article" date="2016" name="Nat. Commun.">
        <title>Thousands of microbial genomes shed light on interconnected biogeochemical processes in an aquifer system.</title>
        <authorList>
            <person name="Anantharaman K."/>
            <person name="Brown C.T."/>
            <person name="Hug L.A."/>
            <person name="Sharon I."/>
            <person name="Castelle C.J."/>
            <person name="Probst A.J."/>
            <person name="Thomas B.C."/>
            <person name="Singh A."/>
            <person name="Wilkins M.J."/>
            <person name="Karaoz U."/>
            <person name="Brodie E.L."/>
            <person name="Williams K.H."/>
            <person name="Hubbard S.S."/>
            <person name="Banfield J.F."/>
        </authorList>
    </citation>
    <scope>NUCLEOTIDE SEQUENCE [LARGE SCALE GENOMIC DNA]</scope>
</reference>
<comment type="caution">
    <text evidence="1">The sequence shown here is derived from an EMBL/GenBank/DDBJ whole genome shotgun (WGS) entry which is preliminary data.</text>
</comment>
<sequence>MFVDDADAKEILKQGGGLPSCTIGNPKINVSANVTVSLLKDKNTSVEELITERYYEVKINKLYSVDIDVKKCED</sequence>
<dbReference type="Proteomes" id="UP000178347">
    <property type="component" value="Unassembled WGS sequence"/>
</dbReference>
<name>A0A1F6MRK0_9BACT</name>
<protein>
    <submittedName>
        <fullName evidence="1">Uncharacterized protein</fullName>
    </submittedName>
</protein>
<dbReference type="AlphaFoldDB" id="A0A1F6MRK0"/>
<evidence type="ECO:0000313" key="2">
    <source>
        <dbReference type="Proteomes" id="UP000178347"/>
    </source>
</evidence>
<organism evidence="1 2">
    <name type="scientific">Candidatus Magasanikbacteria bacterium RIFCSPLOWO2_12_FULL_43_12</name>
    <dbReference type="NCBI Taxonomy" id="1798692"/>
    <lineage>
        <taxon>Bacteria</taxon>
        <taxon>Candidatus Magasanikiibacteriota</taxon>
    </lineage>
</organism>
<evidence type="ECO:0000313" key="1">
    <source>
        <dbReference type="EMBL" id="OGH74257.1"/>
    </source>
</evidence>
<proteinExistence type="predicted"/>
<dbReference type="EMBL" id="MFQN01000020">
    <property type="protein sequence ID" value="OGH74257.1"/>
    <property type="molecule type" value="Genomic_DNA"/>
</dbReference>
<accession>A0A1F6MRK0</accession>